<dbReference type="Pfam" id="PF00271">
    <property type="entry name" value="Helicase_C"/>
    <property type="match status" value="1"/>
</dbReference>
<dbReference type="SUPFAM" id="SSF52540">
    <property type="entry name" value="P-loop containing nucleoside triphosphate hydrolases"/>
    <property type="match status" value="2"/>
</dbReference>
<dbReference type="GO" id="GO:0005634">
    <property type="term" value="C:nucleus"/>
    <property type="evidence" value="ECO:0007669"/>
    <property type="project" value="UniProtKB-SubCell"/>
</dbReference>
<organism evidence="12 13">
    <name type="scientific">Apiospora kogelbergensis</name>
    <dbReference type="NCBI Taxonomy" id="1337665"/>
    <lineage>
        <taxon>Eukaryota</taxon>
        <taxon>Fungi</taxon>
        <taxon>Dikarya</taxon>
        <taxon>Ascomycota</taxon>
        <taxon>Pezizomycotina</taxon>
        <taxon>Sordariomycetes</taxon>
        <taxon>Xylariomycetidae</taxon>
        <taxon>Amphisphaeriales</taxon>
        <taxon>Apiosporaceae</taxon>
        <taxon>Apiospora</taxon>
    </lineage>
</organism>
<dbReference type="GO" id="GO:0016787">
    <property type="term" value="F:hydrolase activity"/>
    <property type="evidence" value="ECO:0007669"/>
    <property type="project" value="UniProtKB-KW"/>
</dbReference>
<evidence type="ECO:0000259" key="11">
    <source>
        <dbReference type="PROSITE" id="PS51194"/>
    </source>
</evidence>
<dbReference type="PANTHER" id="PTHR10799">
    <property type="entry name" value="SNF2/RAD54 HELICASE FAMILY"/>
    <property type="match status" value="1"/>
</dbReference>
<comment type="caution">
    <text evidence="12">The sequence shown here is derived from an EMBL/GenBank/DDBJ whole genome shotgun (WGS) entry which is preliminary data.</text>
</comment>
<evidence type="ECO:0000259" key="10">
    <source>
        <dbReference type="PROSITE" id="PS51192"/>
    </source>
</evidence>
<dbReference type="SMART" id="SM00490">
    <property type="entry name" value="HELICc"/>
    <property type="match status" value="1"/>
</dbReference>
<feature type="region of interest" description="Disordered" evidence="9">
    <location>
        <begin position="1"/>
        <end position="48"/>
    </location>
</feature>
<evidence type="ECO:0000256" key="3">
    <source>
        <dbReference type="ARBA" id="ARBA00022741"/>
    </source>
</evidence>
<evidence type="ECO:0000256" key="7">
    <source>
        <dbReference type="ARBA" id="ARBA00023054"/>
    </source>
</evidence>
<feature type="region of interest" description="Disordered" evidence="9">
    <location>
        <begin position="396"/>
        <end position="513"/>
    </location>
</feature>
<dbReference type="GO" id="GO:0005524">
    <property type="term" value="F:ATP binding"/>
    <property type="evidence" value="ECO:0007669"/>
    <property type="project" value="UniProtKB-KW"/>
</dbReference>
<evidence type="ECO:0000256" key="2">
    <source>
        <dbReference type="ARBA" id="ARBA00007025"/>
    </source>
</evidence>
<gene>
    <name evidence="12" type="ORF">PG999_009111</name>
</gene>
<dbReference type="GO" id="GO:0004386">
    <property type="term" value="F:helicase activity"/>
    <property type="evidence" value="ECO:0007669"/>
    <property type="project" value="UniProtKB-KW"/>
</dbReference>
<sequence>MAAKLSFGDEHMLTEEKKARAENTRAEAKRLAQIRNKRKKSQISPQERAARAKELDELLRKSKIFSDILTAKTRALGRVGRDFDNKALADANVELKQQPKIMINGTMRDYQLEGLTWMYEICLQGLSGILADEMGLGKTIQTISLVAYLREQENYFGPHLIIAPLSTLSNWQNEFEKWTPSIPFVMYHGKPEDRQAIFKNQIWKHYAKGKPTAKFPVVCTSYEMILKDRAALSKIDWAFIVVDEGHRMKNADSKLFRELQQFKSATRLLITGTPLQNNLKELWSLLHFLMPQTFLDWEAFEDWFDFSDLQNEEGTEQFIGDKNNQDLVKKIHNVLQPLLLRRIKADVASYLPKKREYVLYAPMTKEQTDLYNVISDRDTDTRTYLENKVFEGLASSVTGTPSASTRSSRQSSRAGSTRPSESGGSPSNAFSMMMGKKNGTRSQAKAEESGTATPLRTSAKRKAAPTKETPQAKSTRSSRQSTPASSVTGRSRGRPRKNAQSYKVPDDSDDDDLDDEAFEAKLAAEMAAADLNDEEFPIDEEEAARAATLDLAKMQIAEKRLGNPLMQLRLVCNSPHNFYNPWAFDENTPVDESIVTSSGKMLLLDRMLPELFKRGHKVLIFSQFKTQLDILHDYCSDLRKWNVCRIDGGVAQEDRREQIQHFNEDPDFKIFLLSTRAGGQGINLASADTVILFDSDWNPQQDLQAQDRCHRIGQTRPVVVYRLATKGTVEEELLMSADAKRRLEKLVILKGGFKTMGQKLDHNELLDKETLRALLLKEGEVYKHSGNDRIFSDEDLDVLMDRSDSAYDRAASGAGNADGFQVVDTAVDGIKQIKTKKL</sequence>
<accession>A0AAW0QIC4</accession>
<proteinExistence type="inferred from homology"/>
<dbReference type="InterPro" id="IPR027417">
    <property type="entry name" value="P-loop_NTPase"/>
</dbReference>
<keyword evidence="6" id="KW-0067">ATP-binding</keyword>
<keyword evidence="8" id="KW-0539">Nucleus</keyword>
<evidence type="ECO:0000256" key="1">
    <source>
        <dbReference type="ARBA" id="ARBA00004123"/>
    </source>
</evidence>
<dbReference type="InterPro" id="IPR038718">
    <property type="entry name" value="SNF2-like_sf"/>
</dbReference>
<dbReference type="Gene3D" id="3.40.50.10810">
    <property type="entry name" value="Tandem AAA-ATPase domain"/>
    <property type="match status" value="1"/>
</dbReference>
<dbReference type="Gene3D" id="3.40.50.300">
    <property type="entry name" value="P-loop containing nucleotide triphosphate hydrolases"/>
    <property type="match status" value="1"/>
</dbReference>
<dbReference type="InterPro" id="IPR049730">
    <property type="entry name" value="SNF2/RAD54-like_C"/>
</dbReference>
<keyword evidence="7" id="KW-0175">Coiled coil</keyword>
<evidence type="ECO:0000256" key="4">
    <source>
        <dbReference type="ARBA" id="ARBA00022801"/>
    </source>
</evidence>
<comment type="similarity">
    <text evidence="2">Belongs to the SNF2/RAD54 helicase family.</text>
</comment>
<feature type="compositionally biased region" description="Polar residues" evidence="9">
    <location>
        <begin position="419"/>
        <end position="430"/>
    </location>
</feature>
<feature type="domain" description="Helicase C-terminal" evidence="11">
    <location>
        <begin position="603"/>
        <end position="771"/>
    </location>
</feature>
<keyword evidence="4" id="KW-0378">Hydrolase</keyword>
<dbReference type="InterPro" id="IPR001650">
    <property type="entry name" value="Helicase_C-like"/>
</dbReference>
<keyword evidence="3" id="KW-0547">Nucleotide-binding</keyword>
<dbReference type="Proteomes" id="UP001392437">
    <property type="component" value="Unassembled WGS sequence"/>
</dbReference>
<feature type="compositionally biased region" description="Basic and acidic residues" evidence="9">
    <location>
        <begin position="7"/>
        <end position="30"/>
    </location>
</feature>
<dbReference type="CDD" id="cd18793">
    <property type="entry name" value="SF2_C_SNF"/>
    <property type="match status" value="1"/>
</dbReference>
<evidence type="ECO:0000256" key="6">
    <source>
        <dbReference type="ARBA" id="ARBA00022840"/>
    </source>
</evidence>
<dbReference type="SMART" id="SM00487">
    <property type="entry name" value="DEXDc"/>
    <property type="match status" value="1"/>
</dbReference>
<keyword evidence="5" id="KW-0347">Helicase</keyword>
<dbReference type="AlphaFoldDB" id="A0AAW0QIC4"/>
<comment type="subcellular location">
    <subcellularLocation>
        <location evidence="1">Nucleus</location>
    </subcellularLocation>
</comment>
<protein>
    <submittedName>
        <fullName evidence="12">ISWI chromatin-remodeling complex ATPase ISW2</fullName>
    </submittedName>
</protein>
<evidence type="ECO:0000256" key="5">
    <source>
        <dbReference type="ARBA" id="ARBA00022806"/>
    </source>
</evidence>
<feature type="compositionally biased region" description="Low complexity" evidence="9">
    <location>
        <begin position="402"/>
        <end position="418"/>
    </location>
</feature>
<feature type="compositionally biased region" description="Polar residues" evidence="9">
    <location>
        <begin position="468"/>
        <end position="489"/>
    </location>
</feature>
<dbReference type="InterPro" id="IPR000330">
    <property type="entry name" value="SNF2_N"/>
</dbReference>
<dbReference type="Pfam" id="PF00176">
    <property type="entry name" value="SNF2-rel_dom"/>
    <property type="match status" value="1"/>
</dbReference>
<dbReference type="FunFam" id="3.40.50.10810:FF:000015">
    <property type="entry name" value="lymphoid-specific helicase isoform X1"/>
    <property type="match status" value="1"/>
</dbReference>
<dbReference type="FunFam" id="3.40.50.300:FF:001315">
    <property type="entry name" value="SNF2 family helicase/ATPase PasG"/>
    <property type="match status" value="1"/>
</dbReference>
<evidence type="ECO:0000256" key="8">
    <source>
        <dbReference type="ARBA" id="ARBA00023242"/>
    </source>
</evidence>
<dbReference type="InterPro" id="IPR014001">
    <property type="entry name" value="Helicase_ATP-bd"/>
</dbReference>
<keyword evidence="13" id="KW-1185">Reference proteome</keyword>
<dbReference type="PROSITE" id="PS51194">
    <property type="entry name" value="HELICASE_CTER"/>
    <property type="match status" value="1"/>
</dbReference>
<reference evidence="12 13" key="1">
    <citation type="submission" date="2023-01" db="EMBL/GenBank/DDBJ databases">
        <title>Analysis of 21 Apiospora genomes using comparative genomics revels a genus with tremendous synthesis potential of carbohydrate active enzymes and secondary metabolites.</title>
        <authorList>
            <person name="Sorensen T."/>
        </authorList>
    </citation>
    <scope>NUCLEOTIDE SEQUENCE [LARGE SCALE GENOMIC DNA]</scope>
    <source>
        <strain evidence="12 13">CBS 117206</strain>
    </source>
</reference>
<name>A0AAW0QIC4_9PEZI</name>
<evidence type="ECO:0000313" key="12">
    <source>
        <dbReference type="EMBL" id="KAK8105752.1"/>
    </source>
</evidence>
<dbReference type="EMBL" id="JAQQWP010000008">
    <property type="protein sequence ID" value="KAK8105752.1"/>
    <property type="molecule type" value="Genomic_DNA"/>
</dbReference>
<feature type="domain" description="Helicase ATP-binding" evidence="10">
    <location>
        <begin position="119"/>
        <end position="292"/>
    </location>
</feature>
<dbReference type="PROSITE" id="PS51192">
    <property type="entry name" value="HELICASE_ATP_BIND_1"/>
    <property type="match status" value="1"/>
</dbReference>
<evidence type="ECO:0000256" key="9">
    <source>
        <dbReference type="SAM" id="MobiDB-lite"/>
    </source>
</evidence>
<evidence type="ECO:0000313" key="13">
    <source>
        <dbReference type="Proteomes" id="UP001392437"/>
    </source>
</evidence>